<feature type="domain" description="MULE transposase" evidence="2">
    <location>
        <begin position="515"/>
        <end position="583"/>
    </location>
</feature>
<accession>A0AAV3QN75</accession>
<dbReference type="EMBL" id="BAABME010004929">
    <property type="protein sequence ID" value="GAA0164028.1"/>
    <property type="molecule type" value="Genomic_DNA"/>
</dbReference>
<evidence type="ECO:0000313" key="3">
    <source>
        <dbReference type="EMBL" id="GAA0164028.1"/>
    </source>
</evidence>
<proteinExistence type="predicted"/>
<name>A0AAV3QN75_LITER</name>
<gene>
    <name evidence="3" type="ORF">LIER_19757</name>
</gene>
<feature type="compositionally biased region" description="Acidic residues" evidence="1">
    <location>
        <begin position="205"/>
        <end position="232"/>
    </location>
</feature>
<evidence type="ECO:0000313" key="4">
    <source>
        <dbReference type="Proteomes" id="UP001454036"/>
    </source>
</evidence>
<dbReference type="PANTHER" id="PTHR31973">
    <property type="entry name" value="POLYPROTEIN, PUTATIVE-RELATED"/>
    <property type="match status" value="1"/>
</dbReference>
<feature type="compositionally biased region" description="Basic and acidic residues" evidence="1">
    <location>
        <begin position="172"/>
        <end position="204"/>
    </location>
</feature>
<feature type="region of interest" description="Disordered" evidence="1">
    <location>
        <begin position="161"/>
        <end position="234"/>
    </location>
</feature>
<dbReference type="Proteomes" id="UP001454036">
    <property type="component" value="Unassembled WGS sequence"/>
</dbReference>
<evidence type="ECO:0000259" key="2">
    <source>
        <dbReference type="Pfam" id="PF10551"/>
    </source>
</evidence>
<dbReference type="PANTHER" id="PTHR31973:SF187">
    <property type="entry name" value="MUTATOR TRANSPOSASE MUDRA PROTEIN"/>
    <property type="match status" value="1"/>
</dbReference>
<feature type="compositionally biased region" description="Low complexity" evidence="1">
    <location>
        <begin position="373"/>
        <end position="384"/>
    </location>
</feature>
<sequence length="583" mass="66647">MSSFIRDHEHEAHKDANYMALYREERNLYSVRVHYNGRFVGSIESWAFRLGFRYDEFKACVYQDPEIEGHNGIRCLKYAHNVTKFLSLAPEYKFMDVYFLRSSNSQLIDEVDDGNLSLSVKDNRVSNEVLKSKSVESAKLVVIPFNLGDDNDVVHVNGIENETTDMNGVENESEKGKEKVNEVENEVEHDVDNEVKNEDFRMDYDSEDSVDYSEESGSESESDGSGDDDDLNSENVLYGKEMDGFDDGELAGSQPTLSAVFLENIEEEFVIPDHDGHAENDVDAPIDNNDSDVPNGAAAVNKKKGSQMSTFEKSVFDGTLNEGQTSGNKKKRYRGPYARHGIEFKHRRLSGWVQTDKGSDGEQDEEEEDDNSDLNSGDSTSDSDGIVDINKLRMTCRRKRRYVHFNGRNMRNPKLFPGLVFSSSEQFKEVMKWYALIRRKDVWLTCNESKRLGARYQYGLVWDYVDELKRTHQGSTVFVEYDESEEDGTLGVFKRIYVCLKPLIDGFKAGCRKLIGLDGCHTKGVHKQQILTAIALDPNNGWWPLCWAVVEKENKDVWKWFIQALSEVLNIVDQEDYVIMSDR</sequence>
<evidence type="ECO:0000256" key="1">
    <source>
        <dbReference type="SAM" id="MobiDB-lite"/>
    </source>
</evidence>
<feature type="region of interest" description="Disordered" evidence="1">
    <location>
        <begin position="318"/>
        <end position="337"/>
    </location>
</feature>
<dbReference type="AlphaFoldDB" id="A0AAV3QN75"/>
<feature type="region of interest" description="Disordered" evidence="1">
    <location>
        <begin position="275"/>
        <end position="305"/>
    </location>
</feature>
<feature type="compositionally biased region" description="Acidic residues" evidence="1">
    <location>
        <begin position="361"/>
        <end position="372"/>
    </location>
</feature>
<reference evidence="3 4" key="1">
    <citation type="submission" date="2024-01" db="EMBL/GenBank/DDBJ databases">
        <title>The complete chloroplast genome sequence of Lithospermum erythrorhizon: insights into the phylogenetic relationship among Boraginaceae species and the maternal lineages of purple gromwells.</title>
        <authorList>
            <person name="Okada T."/>
            <person name="Watanabe K."/>
        </authorList>
    </citation>
    <scope>NUCLEOTIDE SEQUENCE [LARGE SCALE GENOMIC DNA]</scope>
</reference>
<organism evidence="3 4">
    <name type="scientific">Lithospermum erythrorhizon</name>
    <name type="common">Purple gromwell</name>
    <name type="synonym">Lithospermum officinale var. erythrorhizon</name>
    <dbReference type="NCBI Taxonomy" id="34254"/>
    <lineage>
        <taxon>Eukaryota</taxon>
        <taxon>Viridiplantae</taxon>
        <taxon>Streptophyta</taxon>
        <taxon>Embryophyta</taxon>
        <taxon>Tracheophyta</taxon>
        <taxon>Spermatophyta</taxon>
        <taxon>Magnoliopsida</taxon>
        <taxon>eudicotyledons</taxon>
        <taxon>Gunneridae</taxon>
        <taxon>Pentapetalae</taxon>
        <taxon>asterids</taxon>
        <taxon>lamiids</taxon>
        <taxon>Boraginales</taxon>
        <taxon>Boraginaceae</taxon>
        <taxon>Boraginoideae</taxon>
        <taxon>Lithospermeae</taxon>
        <taxon>Lithospermum</taxon>
    </lineage>
</organism>
<dbReference type="InterPro" id="IPR018289">
    <property type="entry name" value="MULE_transposase_dom"/>
</dbReference>
<keyword evidence="4" id="KW-1185">Reference proteome</keyword>
<feature type="region of interest" description="Disordered" evidence="1">
    <location>
        <begin position="352"/>
        <end position="385"/>
    </location>
</feature>
<dbReference type="Pfam" id="PF10551">
    <property type="entry name" value="MULE"/>
    <property type="match status" value="1"/>
</dbReference>
<comment type="caution">
    <text evidence="3">The sequence shown here is derived from an EMBL/GenBank/DDBJ whole genome shotgun (WGS) entry which is preliminary data.</text>
</comment>
<protein>
    <recommendedName>
        <fullName evidence="2">MULE transposase domain-containing protein</fullName>
    </recommendedName>
</protein>